<keyword evidence="2" id="KW-1185">Reference proteome</keyword>
<dbReference type="PATRIC" id="fig|1230458.4.peg.438"/>
<gene>
    <name evidence="1" type="ORF">C484_02239</name>
</gene>
<sequence>MTTLSTVYEITGDEKYYQAADHATDFLLQKSNRPDGYTFYCRKTDEKDACNGLVGQAEPIRALSLAGVLLGRQDASSTAEEVYSIHPFNEQVGLWERIEIDGRSLSFDRTMNHQILFAGAAVELVPESSEIEDDLWRFLDGLRSNLRVHSDGVIKHFIRPTPRRSATLILRNRRYWHLLRNEVLYHVYSHSQKRWLKELSYQPVNLHPLGRLYDTFPDHPLWTMDKIENARSVLKSEANLSRMTELSSGSVLPGIRSACALSYFETDADELVPRIERDLRYYLDENYLLSNGDVNASNLSSTISHLTDFPNKQLFE</sequence>
<comment type="caution">
    <text evidence="1">The sequence shown here is derived from an EMBL/GenBank/DDBJ whole genome shotgun (WGS) entry which is preliminary data.</text>
</comment>
<proteinExistence type="predicted"/>
<name>M0AFG7_9EURY</name>
<dbReference type="SUPFAM" id="SSF48208">
    <property type="entry name" value="Six-hairpin glycosidases"/>
    <property type="match status" value="1"/>
</dbReference>
<accession>M0AFG7</accession>
<evidence type="ECO:0000313" key="1">
    <source>
        <dbReference type="EMBL" id="ELY96073.1"/>
    </source>
</evidence>
<evidence type="ECO:0000313" key="2">
    <source>
        <dbReference type="Proteomes" id="UP000011648"/>
    </source>
</evidence>
<dbReference type="OrthoDB" id="197991at2157"/>
<dbReference type="GO" id="GO:0005975">
    <property type="term" value="P:carbohydrate metabolic process"/>
    <property type="evidence" value="ECO:0007669"/>
    <property type="project" value="InterPro"/>
</dbReference>
<reference evidence="1 2" key="1">
    <citation type="journal article" date="2014" name="PLoS Genet.">
        <title>Phylogenetically driven sequencing of extremely halophilic archaea reveals strategies for static and dynamic osmo-response.</title>
        <authorList>
            <person name="Becker E.A."/>
            <person name="Seitzer P.M."/>
            <person name="Tritt A."/>
            <person name="Larsen D."/>
            <person name="Krusor M."/>
            <person name="Yao A.I."/>
            <person name="Wu D."/>
            <person name="Madern D."/>
            <person name="Eisen J.A."/>
            <person name="Darling A.E."/>
            <person name="Facciotti M.T."/>
        </authorList>
    </citation>
    <scope>NUCLEOTIDE SEQUENCE [LARGE SCALE GENOMIC DNA]</scope>
    <source>
        <strain evidence="1 2">DSM 12281</strain>
    </source>
</reference>
<dbReference type="InterPro" id="IPR008928">
    <property type="entry name" value="6-hairpin_glycosidase_sf"/>
</dbReference>
<dbReference type="AlphaFoldDB" id="M0AFG7"/>
<dbReference type="EMBL" id="AOIL01000011">
    <property type="protein sequence ID" value="ELY96073.1"/>
    <property type="molecule type" value="Genomic_DNA"/>
</dbReference>
<dbReference type="Proteomes" id="UP000011648">
    <property type="component" value="Unassembled WGS sequence"/>
</dbReference>
<protein>
    <submittedName>
        <fullName evidence="1">Uncharacterized protein</fullName>
    </submittedName>
</protein>
<organism evidence="1 2">
    <name type="scientific">Natrialba taiwanensis DSM 12281</name>
    <dbReference type="NCBI Taxonomy" id="1230458"/>
    <lineage>
        <taxon>Archaea</taxon>
        <taxon>Methanobacteriati</taxon>
        <taxon>Methanobacteriota</taxon>
        <taxon>Stenosarchaea group</taxon>
        <taxon>Halobacteria</taxon>
        <taxon>Halobacteriales</taxon>
        <taxon>Natrialbaceae</taxon>
        <taxon>Natrialba</taxon>
    </lineage>
</organism>